<keyword evidence="6" id="KW-0521">NADP</keyword>
<dbReference type="Proteomes" id="UP000820669">
    <property type="component" value="Unassembled WGS sequence"/>
</dbReference>
<evidence type="ECO:0000256" key="7">
    <source>
        <dbReference type="ARBA" id="ARBA00023002"/>
    </source>
</evidence>
<evidence type="ECO:0000256" key="5">
    <source>
        <dbReference type="ARBA" id="ARBA00022827"/>
    </source>
</evidence>
<proteinExistence type="inferred from homology"/>
<comment type="catalytic activity">
    <reaction evidence="8">
        <text>2 reduced [2Fe-2S]-[ferredoxin] + NADP(+) + H(+) = 2 oxidized [2Fe-2S]-[ferredoxin] + NADPH</text>
        <dbReference type="Rhea" id="RHEA:20125"/>
        <dbReference type="Rhea" id="RHEA-COMP:10000"/>
        <dbReference type="Rhea" id="RHEA-COMP:10001"/>
        <dbReference type="ChEBI" id="CHEBI:15378"/>
        <dbReference type="ChEBI" id="CHEBI:33737"/>
        <dbReference type="ChEBI" id="CHEBI:33738"/>
        <dbReference type="ChEBI" id="CHEBI:57783"/>
        <dbReference type="ChEBI" id="CHEBI:58349"/>
        <dbReference type="EC" id="1.18.1.2"/>
    </reaction>
</comment>
<dbReference type="Gene3D" id="3.40.50.720">
    <property type="entry name" value="NAD(P)-binding Rossmann-like Domain"/>
    <property type="match status" value="1"/>
</dbReference>
<evidence type="ECO:0000256" key="8">
    <source>
        <dbReference type="ARBA" id="ARBA00047776"/>
    </source>
</evidence>
<keyword evidence="11" id="KW-1185">Reference proteome</keyword>
<keyword evidence="4" id="KW-0285">Flavoprotein</keyword>
<feature type="domain" description="FAD/NAD(P)-binding" evidence="9">
    <location>
        <begin position="7"/>
        <end position="189"/>
    </location>
</feature>
<keyword evidence="5" id="KW-0274">FAD</keyword>
<dbReference type="InterPro" id="IPR021163">
    <property type="entry name" value="Ferredox_Rdtase_adrenod"/>
</dbReference>
<dbReference type="InterPro" id="IPR055275">
    <property type="entry name" value="Ferredox_Rdtase"/>
</dbReference>
<reference evidence="10 11" key="1">
    <citation type="submission" date="2020-04" db="EMBL/GenBank/DDBJ databases">
        <authorList>
            <person name="Klaysubun C."/>
            <person name="Duangmal K."/>
            <person name="Lipun K."/>
        </authorList>
    </citation>
    <scope>NUCLEOTIDE SEQUENCE [LARGE SCALE GENOMIC DNA]</scope>
    <source>
        <strain evidence="10 11">K10HN5</strain>
    </source>
</reference>
<evidence type="ECO:0000256" key="4">
    <source>
        <dbReference type="ARBA" id="ARBA00022630"/>
    </source>
</evidence>
<dbReference type="PRINTS" id="PR00419">
    <property type="entry name" value="ADXRDTASE"/>
</dbReference>
<dbReference type="PANTHER" id="PTHR48467:SF1">
    <property type="entry name" value="GLUTAMATE SYNTHASE 1 [NADH], CHLOROPLASTIC-LIKE"/>
    <property type="match status" value="1"/>
</dbReference>
<dbReference type="SUPFAM" id="SSF51971">
    <property type="entry name" value="Nucleotide-binding domain"/>
    <property type="match status" value="2"/>
</dbReference>
<dbReference type="EC" id="1.18.1.2" evidence="3"/>
<evidence type="ECO:0000256" key="1">
    <source>
        <dbReference type="ARBA" id="ARBA00001974"/>
    </source>
</evidence>
<comment type="similarity">
    <text evidence="2">Belongs to the ferredoxin--NADP reductase type 1 family.</text>
</comment>
<dbReference type="InterPro" id="IPR023753">
    <property type="entry name" value="FAD/NAD-binding_dom"/>
</dbReference>
<evidence type="ECO:0000259" key="9">
    <source>
        <dbReference type="Pfam" id="PF07992"/>
    </source>
</evidence>
<dbReference type="EMBL" id="JAAXLA010000036">
    <property type="protein sequence ID" value="NMH99419.1"/>
    <property type="molecule type" value="Genomic_DNA"/>
</dbReference>
<dbReference type="Pfam" id="PF07992">
    <property type="entry name" value="Pyr_redox_2"/>
    <property type="match status" value="1"/>
</dbReference>
<evidence type="ECO:0000313" key="11">
    <source>
        <dbReference type="Proteomes" id="UP000820669"/>
    </source>
</evidence>
<evidence type="ECO:0000256" key="3">
    <source>
        <dbReference type="ARBA" id="ARBA00013223"/>
    </source>
</evidence>
<organism evidence="10 11">
    <name type="scientific">Pseudonocardia acidicola</name>
    <dbReference type="NCBI Taxonomy" id="2724939"/>
    <lineage>
        <taxon>Bacteria</taxon>
        <taxon>Bacillati</taxon>
        <taxon>Actinomycetota</taxon>
        <taxon>Actinomycetes</taxon>
        <taxon>Pseudonocardiales</taxon>
        <taxon>Pseudonocardiaceae</taxon>
        <taxon>Pseudonocardia</taxon>
    </lineage>
</organism>
<dbReference type="PIRSF" id="PIRSF000362">
    <property type="entry name" value="FNR"/>
    <property type="match status" value="1"/>
</dbReference>
<comment type="caution">
    <text evidence="10">The sequence shown here is derived from an EMBL/GenBank/DDBJ whole genome shotgun (WGS) entry which is preliminary data.</text>
</comment>
<evidence type="ECO:0000313" key="10">
    <source>
        <dbReference type="EMBL" id="NMH99419.1"/>
    </source>
</evidence>
<dbReference type="Gene3D" id="3.50.50.60">
    <property type="entry name" value="FAD/NAD(P)-binding domain"/>
    <property type="match status" value="1"/>
</dbReference>
<accession>A0ABX1SES5</accession>
<protein>
    <recommendedName>
        <fullName evidence="3">ferredoxin--NADP(+) reductase</fullName>
        <ecNumber evidence="3">1.18.1.2</ecNumber>
    </recommendedName>
</protein>
<evidence type="ECO:0000256" key="6">
    <source>
        <dbReference type="ARBA" id="ARBA00022857"/>
    </source>
</evidence>
<evidence type="ECO:0000256" key="2">
    <source>
        <dbReference type="ARBA" id="ARBA00008312"/>
    </source>
</evidence>
<dbReference type="InterPro" id="IPR036188">
    <property type="entry name" value="FAD/NAD-bd_sf"/>
</dbReference>
<dbReference type="PANTHER" id="PTHR48467">
    <property type="entry name" value="GLUTAMATE SYNTHASE 1 [NADH], CHLOROPLASTIC-LIKE"/>
    <property type="match status" value="1"/>
</dbReference>
<sequence length="463" mass="48787">MTLPQPRVAVIGAGPSGLYAAAALLAAGYGDAGISVDVLDRLPAPYGLVRYGVAPDHVKMKSVIRVLQKPFDPAEVHFLGNVAVGRDGGGAPGVPLEVLREHYTAIVHATGSSVDRALGIPGEELAGSIGSGAFVSWYCGHPDFTELDPPLAHPGVAVVGAGNVALDVARVLAKSHEEMAGTDIPDRVLDALTRSGIRDVHVFVRRGPQHVRFTPAELRQIGELANAEVVVHDDGLLAAGIEAPEDRRQRQNLEMLTRWAAAGGSEGGTKPRRIHLRFLRSPVRLLGEHGRVSGVVVERNRIDADGRVVGTGEEETLDVGLVVRAIGYSAEPVPGLPFDERSGTVPNVGGRVVRDGEPVPGAYVTGWIKRGPTGVIGTNKGDAAETVAALLEDLPHLPAPAHPDRESLLEALAAYGVHPVDWTDWLRLDAEELRLGAARGAERVKVAELAAMLAACRAEAEVS</sequence>
<name>A0ABX1SES5_9PSEU</name>
<keyword evidence="7" id="KW-0560">Oxidoreductase</keyword>
<gene>
    <name evidence="10" type="ORF">HF526_19180</name>
</gene>
<dbReference type="RefSeq" id="WP_169382908.1">
    <property type="nucleotide sequence ID" value="NZ_JAAXLA010000036.1"/>
</dbReference>
<comment type="cofactor">
    <cofactor evidence="1">
        <name>FAD</name>
        <dbReference type="ChEBI" id="CHEBI:57692"/>
    </cofactor>
</comment>